<dbReference type="PROSITE" id="PS50005">
    <property type="entry name" value="TPR"/>
    <property type="match status" value="1"/>
</dbReference>
<evidence type="ECO:0000256" key="1">
    <source>
        <dbReference type="PROSITE-ProRule" id="PRU00339"/>
    </source>
</evidence>
<dbReference type="PANTHER" id="PTHR10098">
    <property type="entry name" value="RAPSYN-RELATED"/>
    <property type="match status" value="1"/>
</dbReference>
<keyword evidence="4" id="KW-1185">Reference proteome</keyword>
<dbReference type="PANTHER" id="PTHR10098:SF112">
    <property type="entry name" value="SLR0380 PROTEIN"/>
    <property type="match status" value="1"/>
</dbReference>
<dbReference type="Gene3D" id="1.25.40.10">
    <property type="entry name" value="Tetratricopeptide repeat domain"/>
    <property type="match status" value="3"/>
</dbReference>
<dbReference type="SUPFAM" id="SSF48452">
    <property type="entry name" value="TPR-like"/>
    <property type="match status" value="2"/>
</dbReference>
<dbReference type="InterPro" id="IPR024983">
    <property type="entry name" value="CHAT_dom"/>
</dbReference>
<dbReference type="InterPro" id="IPR011990">
    <property type="entry name" value="TPR-like_helical_dom_sf"/>
</dbReference>
<feature type="domain" description="CHAT" evidence="2">
    <location>
        <begin position="598"/>
        <end position="868"/>
    </location>
</feature>
<accession>A0A2A2TG85</accession>
<sequence length="870" mass="97080">MLILLLGSYLIFGFILPSFANLAKLPSPQLIVLQNENQIIQNLKSKTQNPKSNNSLIENSIEEGKRLYDVGRFAEAVIVLQQAVQEDKQQGKIQKQAATLANLSLAYQQTGNWKEAKQAINESLQLQELNNPSKNQKLLAQTLMIQGKLFLSTGESENSLKSWQQAEKLFVEVKEPNSRITAKINQTQALQILGFYRSAIKILQEVNATLKTQPDSIQKVVSLRSLGEAQQIVGDLKKSNIALQESLEIAQRLQNLDEISASLLSLGNHALICDRTTEALTYYKQTFQFAPSPLIKLQAHLNQLSLLRERKTDTTTIISEIQTLLQQISPSRSSIYAQINFAVNLVKMGISSPSPIDILTTAIQQAESIDDIQAQAYGWGELGKISELAGKFPQAQKLTEKAIVLLQGTNTPEITYQLQWQLGRLQKAQGDIKSAIASYDIAIDALQALRSDLVAINRDVQFSFRESVEPVYRESVALLLQNPELRDKNGQADVKILDKARQSIEALQLTELDNFFREACLQGQKVILDRVVDRDNPTSAILYPIILADTIQIIVKLPNQSLKLYTSQIEESKVEQTVAKLRQDLSNPSAIQDLKMRSQQVYTWLIKPMEADLAKNQVDTLVFVLDGVLRNLPMSVLYDGKEYLIEKYALSLSPGLQLLNPKPIVTQNLKALTAGLTQPPKNFPNFAPLHGIESEFKLITKAGINTTSLLNEEFTSTALERKIKEKPFNIVHLATHGQFSSRIDDTYILAADGKINVRKFDNLLRDRDEARSEALQLLVLSACQTAEGDKRAVLGLAGIAIRAGARSTIASLWQIDDESTAMFVGSFYNELKKGISKAKALQHAQLKLLNHVNYRSPSYWSAYVLIGNWL</sequence>
<dbReference type="EMBL" id="NTFS01000204">
    <property type="protein sequence ID" value="PAX52754.1"/>
    <property type="molecule type" value="Genomic_DNA"/>
</dbReference>
<evidence type="ECO:0000259" key="2">
    <source>
        <dbReference type="Pfam" id="PF12770"/>
    </source>
</evidence>
<dbReference type="Proteomes" id="UP000218238">
    <property type="component" value="Unassembled WGS sequence"/>
</dbReference>
<keyword evidence="1" id="KW-0802">TPR repeat</keyword>
<dbReference type="SMART" id="SM00028">
    <property type="entry name" value="TPR"/>
    <property type="match status" value="6"/>
</dbReference>
<name>A0A2A2TG85_9CYAN</name>
<organism evidence="3 4">
    <name type="scientific">Brunnivagina elsteri CCALA 953</name>
    <dbReference type="NCBI Taxonomy" id="987040"/>
    <lineage>
        <taxon>Bacteria</taxon>
        <taxon>Bacillati</taxon>
        <taxon>Cyanobacteriota</taxon>
        <taxon>Cyanophyceae</taxon>
        <taxon>Nostocales</taxon>
        <taxon>Calotrichaceae</taxon>
        <taxon>Brunnivagina</taxon>
    </lineage>
</organism>
<comment type="caution">
    <text evidence="3">The sequence shown here is derived from an EMBL/GenBank/DDBJ whole genome shotgun (WGS) entry which is preliminary data.</text>
</comment>
<proteinExistence type="predicted"/>
<gene>
    <name evidence="3" type="ORF">CK510_17630</name>
</gene>
<dbReference type="AlphaFoldDB" id="A0A2A2TG85"/>
<protein>
    <recommendedName>
        <fullName evidence="2">CHAT domain-containing protein</fullName>
    </recommendedName>
</protein>
<evidence type="ECO:0000313" key="4">
    <source>
        <dbReference type="Proteomes" id="UP000218238"/>
    </source>
</evidence>
<dbReference type="Pfam" id="PF12770">
    <property type="entry name" value="CHAT"/>
    <property type="match status" value="1"/>
</dbReference>
<feature type="repeat" description="TPR" evidence="1">
    <location>
        <begin position="97"/>
        <end position="130"/>
    </location>
</feature>
<reference evidence="3 4" key="1">
    <citation type="submission" date="2017-08" db="EMBL/GenBank/DDBJ databases">
        <title>Draft genome sequence of filamentous cyanobacterium Calothrix elsteri CCALA 953.</title>
        <authorList>
            <person name="Gagunashvili A.N."/>
            <person name="Elster J."/>
            <person name="Andresson O.S."/>
        </authorList>
    </citation>
    <scope>NUCLEOTIDE SEQUENCE [LARGE SCALE GENOMIC DNA]</scope>
    <source>
        <strain evidence="3 4">CCALA 953</strain>
    </source>
</reference>
<evidence type="ECO:0000313" key="3">
    <source>
        <dbReference type="EMBL" id="PAX52754.1"/>
    </source>
</evidence>
<dbReference type="InterPro" id="IPR019734">
    <property type="entry name" value="TPR_rpt"/>
</dbReference>